<dbReference type="Gene3D" id="3.40.50.410">
    <property type="entry name" value="von Willebrand factor, type A domain"/>
    <property type="match status" value="1"/>
</dbReference>
<dbReference type="FunFam" id="2.60.40.150:FF:000099">
    <property type="entry name" value="Copine 3"/>
    <property type="match status" value="1"/>
</dbReference>
<organism evidence="5">
    <name type="scientific">Hemiselmis tepida</name>
    <dbReference type="NCBI Taxonomy" id="464990"/>
    <lineage>
        <taxon>Eukaryota</taxon>
        <taxon>Cryptophyceae</taxon>
        <taxon>Cryptomonadales</taxon>
        <taxon>Hemiselmidaceae</taxon>
        <taxon>Hemiselmis</taxon>
    </lineage>
</organism>
<dbReference type="InterPro" id="IPR035892">
    <property type="entry name" value="C2_domain_sf"/>
</dbReference>
<reference evidence="5" key="1">
    <citation type="submission" date="2021-01" db="EMBL/GenBank/DDBJ databases">
        <authorList>
            <person name="Corre E."/>
            <person name="Pelletier E."/>
            <person name="Niang G."/>
            <person name="Scheremetjew M."/>
            <person name="Finn R."/>
            <person name="Kale V."/>
            <person name="Holt S."/>
            <person name="Cochrane G."/>
            <person name="Meng A."/>
            <person name="Brown T."/>
            <person name="Cohen L."/>
        </authorList>
    </citation>
    <scope>NUCLEOTIDE SEQUENCE</scope>
    <source>
        <strain evidence="5">CCMP443</strain>
    </source>
</reference>
<dbReference type="Pfam" id="PF00168">
    <property type="entry name" value="C2"/>
    <property type="match status" value="2"/>
</dbReference>
<feature type="domain" description="C2" evidence="4">
    <location>
        <begin position="1"/>
        <end position="121"/>
    </location>
</feature>
<evidence type="ECO:0000313" key="5">
    <source>
        <dbReference type="EMBL" id="CAD8790015.1"/>
    </source>
</evidence>
<dbReference type="CDD" id="cd04047">
    <property type="entry name" value="C2B_Copine"/>
    <property type="match status" value="1"/>
</dbReference>
<protein>
    <recommendedName>
        <fullName evidence="4">C2 domain-containing protein</fullName>
    </recommendedName>
</protein>
<dbReference type="GO" id="GO:0005886">
    <property type="term" value="C:plasma membrane"/>
    <property type="evidence" value="ECO:0007669"/>
    <property type="project" value="TreeGrafter"/>
</dbReference>
<name>A0A7S0VQP8_9CRYP</name>
<dbReference type="InterPro" id="IPR002035">
    <property type="entry name" value="VWF_A"/>
</dbReference>
<dbReference type="PANTHER" id="PTHR10857:SF106">
    <property type="entry name" value="C2 DOMAIN-CONTAINING PROTEIN"/>
    <property type="match status" value="1"/>
</dbReference>
<dbReference type="SUPFAM" id="SSF49562">
    <property type="entry name" value="C2 domain (Calcium/lipid-binding domain, CaLB)"/>
    <property type="match status" value="2"/>
</dbReference>
<accession>A0A7S0VQP8</accession>
<dbReference type="CDD" id="cd04048">
    <property type="entry name" value="C2A_Copine"/>
    <property type="match status" value="1"/>
</dbReference>
<dbReference type="EMBL" id="HBFN01010253">
    <property type="protein sequence ID" value="CAD8790015.1"/>
    <property type="molecule type" value="Transcribed_RNA"/>
</dbReference>
<dbReference type="Gene3D" id="2.60.40.150">
    <property type="entry name" value="C2 domain"/>
    <property type="match status" value="2"/>
</dbReference>
<dbReference type="GO" id="GO:0071277">
    <property type="term" value="P:cellular response to calcium ion"/>
    <property type="evidence" value="ECO:0007669"/>
    <property type="project" value="TreeGrafter"/>
</dbReference>
<evidence type="ECO:0000259" key="4">
    <source>
        <dbReference type="PROSITE" id="PS50004"/>
    </source>
</evidence>
<dbReference type="Pfam" id="PF07002">
    <property type="entry name" value="Copine"/>
    <property type="match status" value="1"/>
</dbReference>
<gene>
    <name evidence="5" type="ORF">HTEP1355_LOCUS5970</name>
</gene>
<sequence length="576" mass="63222">MPIHQPHDAIPHSKVRLTIECSGLQNKDTFSKSDPTCIVQMKAKDGRWFEIGRTEKINNDLNPKFKTKIETDYLFEEVQDMQFLVYDIDSGSAKLDDHDFLGSLTTSMGAIVGSRGSCLIKPLSKTKGADEKRYGSIKVMAEEVSSGKGDFLKIRFAGSKLASKDWMGKGDKYLMIKRQRGDGQFEEVCKTEVVKNNKDPTWNPMEIPLSRLNLGKMDAPLLIEVWDWNSVSAHDFMGQVLCTGNDLLQPRSFKVEKPKSKNPGKDRGEVIVQFCELVHPPSFLEYISGGCEITVMVAIDFTASNKPVKDPNSLHFMNPNGWNQYQQAIMSVGEILDKYNQSQEFEAYGFGGKLPNGQVSHCFALNGSSSNQTVHGVQGILDAYSSSIQNVELYGPTNFASIIHAANAAASRISGSIKQEYIVLLIITDGEITDLDQTIDAIVKASGMPLSIVIVGVGGADFAAMQQLDGDDEPLKSQTTGQRVQRDIVQFVAFRDLKNDGARLAKEVLAEIPEQLTSYMRSHNLKPMPRPQVSSQWAPPHAAGGGGIHHGVANLNINAQPPPAAAPWQPRSDPGA</sequence>
<feature type="domain" description="C2" evidence="4">
    <location>
        <begin position="133"/>
        <end position="257"/>
    </location>
</feature>
<dbReference type="SMART" id="SM00327">
    <property type="entry name" value="VWA"/>
    <property type="match status" value="1"/>
</dbReference>
<evidence type="ECO:0000256" key="3">
    <source>
        <dbReference type="SAM" id="MobiDB-lite"/>
    </source>
</evidence>
<dbReference type="InterPro" id="IPR037768">
    <property type="entry name" value="C2B_Copine"/>
</dbReference>
<dbReference type="InterPro" id="IPR045052">
    <property type="entry name" value="Copine"/>
</dbReference>
<dbReference type="SUPFAM" id="SSF53300">
    <property type="entry name" value="vWA-like"/>
    <property type="match status" value="1"/>
</dbReference>
<dbReference type="AlphaFoldDB" id="A0A7S0VQP8"/>
<dbReference type="GO" id="GO:0005544">
    <property type="term" value="F:calcium-dependent phospholipid binding"/>
    <property type="evidence" value="ECO:0007669"/>
    <property type="project" value="InterPro"/>
</dbReference>
<dbReference type="InterPro" id="IPR010734">
    <property type="entry name" value="Copine_C"/>
</dbReference>
<evidence type="ECO:0000256" key="1">
    <source>
        <dbReference type="ARBA" id="ARBA00009048"/>
    </source>
</evidence>
<dbReference type="SMART" id="SM00239">
    <property type="entry name" value="C2"/>
    <property type="match status" value="2"/>
</dbReference>
<keyword evidence="2" id="KW-0677">Repeat</keyword>
<dbReference type="PROSITE" id="PS50004">
    <property type="entry name" value="C2"/>
    <property type="match status" value="2"/>
</dbReference>
<feature type="region of interest" description="Disordered" evidence="3">
    <location>
        <begin position="527"/>
        <end position="576"/>
    </location>
</feature>
<proteinExistence type="inferred from homology"/>
<dbReference type="PANTHER" id="PTHR10857">
    <property type="entry name" value="COPINE"/>
    <property type="match status" value="1"/>
</dbReference>
<dbReference type="InterPro" id="IPR000008">
    <property type="entry name" value="C2_dom"/>
</dbReference>
<comment type="similarity">
    <text evidence="1">Belongs to the copine family.</text>
</comment>
<evidence type="ECO:0000256" key="2">
    <source>
        <dbReference type="ARBA" id="ARBA00022737"/>
    </source>
</evidence>
<dbReference type="InterPro" id="IPR036465">
    <property type="entry name" value="vWFA_dom_sf"/>
</dbReference>